<name>A0A1R1B573_PAELA</name>
<dbReference type="AlphaFoldDB" id="A0A1R1B573"/>
<evidence type="ECO:0000313" key="3">
    <source>
        <dbReference type="Proteomes" id="UP000187074"/>
    </source>
</evidence>
<dbReference type="Proteomes" id="UP000187074">
    <property type="component" value="Unassembled WGS sequence"/>
</dbReference>
<dbReference type="STRING" id="1401.BK123_06350"/>
<proteinExistence type="predicted"/>
<comment type="caution">
    <text evidence="2">The sequence shown here is derived from an EMBL/GenBank/DDBJ whole genome shotgun (WGS) entry which is preliminary data.</text>
</comment>
<sequence>MLNQDERQLKKNIQQSLDEIPLPDSLIQFAKEVPLCYQQPEEDMVVTKPRQRIGRRRYTIAAACMVLALSLGFTVQKSPALAAMVKGIPGFSIVSDWLDTLRGHDGVENAQSHGYSPFEPVVKQFDGVTVSISDVYLTSDRLSYKVFIKSDRLKQHVFKRQDGSLDLNREAPVYSVNIPEIADGGSSASVVIESSDDAKEPILVISRIGEVNPEDVNMFLNQNPKELQFEIGIRPYVDEDGKQTTDTLKMSVPFHHTDWLEDRIIPIHQTVKVAGDPDLREMTLEHIKITPTNTYLDIKIADEADYYLLFGHSGAAPFVTDDKGKKYQLHTDTPQNMVDVPGGKRMNGNKLMFTGSPYFDESVNSLTLHLDQVLLTEKSPGGSFTLSLDETYPKKVRFKDQELTITGASYKNDYLRLKIKKESNDHNKRLGILFAMYPEAKGSLNPELQERFDKGVGIDSGEARVRSEQDDYYEVRVFAPKLETYEIVMYREAAPVRINQDITIPIRSLR</sequence>
<keyword evidence="1" id="KW-0472">Membrane</keyword>
<dbReference type="OrthoDB" id="2651437at2"/>
<keyword evidence="1" id="KW-0812">Transmembrane</keyword>
<keyword evidence="1" id="KW-1133">Transmembrane helix</keyword>
<protein>
    <recommendedName>
        <fullName evidence="4">DUF4179 domain-containing protein</fullName>
    </recommendedName>
</protein>
<reference evidence="2 3" key="1">
    <citation type="submission" date="2016-11" db="EMBL/GenBank/DDBJ databases">
        <title>Paenibacillus species isolates.</title>
        <authorList>
            <person name="Beno S.M."/>
        </authorList>
    </citation>
    <scope>NUCLEOTIDE SEQUENCE [LARGE SCALE GENOMIC DNA]</scope>
    <source>
        <strain evidence="2 3">FSL F4-0100</strain>
    </source>
</reference>
<evidence type="ECO:0000256" key="1">
    <source>
        <dbReference type="SAM" id="Phobius"/>
    </source>
</evidence>
<evidence type="ECO:0000313" key="2">
    <source>
        <dbReference type="EMBL" id="OME94734.1"/>
    </source>
</evidence>
<dbReference type="RefSeq" id="WP_076321555.1">
    <property type="nucleotide sequence ID" value="NZ_MRTF01000002.1"/>
</dbReference>
<dbReference type="EMBL" id="MRTF01000002">
    <property type="protein sequence ID" value="OME94734.1"/>
    <property type="molecule type" value="Genomic_DNA"/>
</dbReference>
<feature type="transmembrane region" description="Helical" evidence="1">
    <location>
        <begin position="58"/>
        <end position="75"/>
    </location>
</feature>
<organism evidence="2 3">
    <name type="scientific">Paenibacillus lautus</name>
    <name type="common">Bacillus lautus</name>
    <dbReference type="NCBI Taxonomy" id="1401"/>
    <lineage>
        <taxon>Bacteria</taxon>
        <taxon>Bacillati</taxon>
        <taxon>Bacillota</taxon>
        <taxon>Bacilli</taxon>
        <taxon>Bacillales</taxon>
        <taxon>Paenibacillaceae</taxon>
        <taxon>Paenibacillus</taxon>
    </lineage>
</organism>
<accession>A0A1R1B573</accession>
<evidence type="ECO:0008006" key="4">
    <source>
        <dbReference type="Google" id="ProtNLM"/>
    </source>
</evidence>
<gene>
    <name evidence="2" type="ORF">BK123_06350</name>
</gene>